<dbReference type="GeneTree" id="ENSGT00940000157502"/>
<feature type="compositionally biased region" description="Low complexity" evidence="6">
    <location>
        <begin position="248"/>
        <end position="262"/>
    </location>
</feature>
<dbReference type="GO" id="GO:0046872">
    <property type="term" value="F:metal ion binding"/>
    <property type="evidence" value="ECO:0007669"/>
    <property type="project" value="UniProtKB-KW"/>
</dbReference>
<dbReference type="PROSITE" id="PS50081">
    <property type="entry name" value="ZF_DAG_PE_2"/>
    <property type="match status" value="1"/>
</dbReference>
<feature type="compositionally biased region" description="Polar residues" evidence="6">
    <location>
        <begin position="264"/>
        <end position="275"/>
    </location>
</feature>
<evidence type="ECO:0000256" key="1">
    <source>
        <dbReference type="ARBA" id="ARBA00004245"/>
    </source>
</evidence>
<dbReference type="GO" id="GO:0005737">
    <property type="term" value="C:cytoplasm"/>
    <property type="evidence" value="ECO:0007669"/>
    <property type="project" value="TreeGrafter"/>
</dbReference>
<dbReference type="Pfam" id="PF16517">
    <property type="entry name" value="Nore1-SARAH"/>
    <property type="match status" value="1"/>
</dbReference>
<keyword evidence="7" id="KW-0732">Signal</keyword>
<evidence type="ECO:0000256" key="4">
    <source>
        <dbReference type="ARBA" id="ARBA00022833"/>
    </source>
</evidence>
<evidence type="ECO:0000256" key="3">
    <source>
        <dbReference type="ARBA" id="ARBA00022723"/>
    </source>
</evidence>
<dbReference type="Gene3D" id="1.20.5.110">
    <property type="match status" value="1"/>
</dbReference>
<feature type="compositionally biased region" description="Basic and acidic residues" evidence="6">
    <location>
        <begin position="175"/>
        <end position="196"/>
    </location>
</feature>
<dbReference type="AlphaFoldDB" id="A0A3B1IVT7"/>
<evidence type="ECO:0000259" key="9">
    <source>
        <dbReference type="PROSITE" id="PS50200"/>
    </source>
</evidence>
<dbReference type="Gene3D" id="3.30.60.20">
    <property type="match status" value="1"/>
</dbReference>
<dbReference type="Pfam" id="PF00788">
    <property type="entry name" value="RA"/>
    <property type="match status" value="1"/>
</dbReference>
<dbReference type="PROSITE" id="PS00479">
    <property type="entry name" value="ZF_DAG_PE_1"/>
    <property type="match status" value="1"/>
</dbReference>
<dbReference type="InterPro" id="IPR029071">
    <property type="entry name" value="Ubiquitin-like_domsf"/>
</dbReference>
<organism evidence="10 11">
    <name type="scientific">Astyanax mexicanus</name>
    <name type="common">Blind cave fish</name>
    <name type="synonym">Astyanax fasciatus mexicanus</name>
    <dbReference type="NCBI Taxonomy" id="7994"/>
    <lineage>
        <taxon>Eukaryota</taxon>
        <taxon>Metazoa</taxon>
        <taxon>Chordata</taxon>
        <taxon>Craniata</taxon>
        <taxon>Vertebrata</taxon>
        <taxon>Euteleostomi</taxon>
        <taxon>Actinopterygii</taxon>
        <taxon>Neopterygii</taxon>
        <taxon>Teleostei</taxon>
        <taxon>Ostariophysi</taxon>
        <taxon>Characiformes</taxon>
        <taxon>Characoidei</taxon>
        <taxon>Acestrorhamphidae</taxon>
        <taxon>Acestrorhamphinae</taxon>
        <taxon>Astyanax</taxon>
    </lineage>
</organism>
<dbReference type="SMART" id="SM00109">
    <property type="entry name" value="C1"/>
    <property type="match status" value="1"/>
</dbReference>
<feature type="compositionally biased region" description="Basic residues" evidence="6">
    <location>
        <begin position="140"/>
        <end position="152"/>
    </location>
</feature>
<keyword evidence="5" id="KW-0206">Cytoskeleton</keyword>
<dbReference type="InterPro" id="IPR002219">
    <property type="entry name" value="PKC_DAG/PE"/>
</dbReference>
<feature type="region of interest" description="Disordered" evidence="6">
    <location>
        <begin position="248"/>
        <end position="281"/>
    </location>
</feature>
<dbReference type="STRING" id="7994.ENSAMXP00000033826"/>
<dbReference type="Proteomes" id="UP000018467">
    <property type="component" value="Unassembled WGS sequence"/>
</dbReference>
<feature type="domain" description="Ras-associating" evidence="9">
    <location>
        <begin position="344"/>
        <end position="428"/>
    </location>
</feature>
<evidence type="ECO:0000256" key="5">
    <source>
        <dbReference type="ARBA" id="ARBA00023212"/>
    </source>
</evidence>
<comment type="subcellular location">
    <subcellularLocation>
        <location evidence="1">Cytoplasm</location>
        <location evidence="1">Cytoskeleton</location>
    </subcellularLocation>
</comment>
<dbReference type="Ensembl" id="ENSAMXT00000033557.1">
    <property type="protein sequence ID" value="ENSAMXP00000033826.1"/>
    <property type="gene ID" value="ENSAMXG00000032487.1"/>
</dbReference>
<feature type="signal peptide" evidence="7">
    <location>
        <begin position="1"/>
        <end position="30"/>
    </location>
</feature>
<dbReference type="InterPro" id="IPR000159">
    <property type="entry name" value="RA_dom"/>
</dbReference>
<reference evidence="10" key="3">
    <citation type="submission" date="2025-08" db="UniProtKB">
        <authorList>
            <consortium name="Ensembl"/>
        </authorList>
    </citation>
    <scope>IDENTIFICATION</scope>
</reference>
<evidence type="ECO:0000256" key="6">
    <source>
        <dbReference type="SAM" id="MobiDB-lite"/>
    </source>
</evidence>
<feature type="domain" description="Phorbol-ester/DAG-type" evidence="8">
    <location>
        <begin position="199"/>
        <end position="244"/>
    </location>
</feature>
<evidence type="ECO:0000313" key="11">
    <source>
        <dbReference type="Proteomes" id="UP000018467"/>
    </source>
</evidence>
<dbReference type="GO" id="GO:0007165">
    <property type="term" value="P:signal transduction"/>
    <property type="evidence" value="ECO:0007669"/>
    <property type="project" value="InterPro"/>
</dbReference>
<feature type="chain" id="PRO_5017288371" evidence="7">
    <location>
        <begin position="31"/>
        <end position="457"/>
    </location>
</feature>
<dbReference type="GO" id="GO:0005874">
    <property type="term" value="C:microtubule"/>
    <property type="evidence" value="ECO:0007669"/>
    <property type="project" value="UniProtKB-KW"/>
</dbReference>
<evidence type="ECO:0000256" key="2">
    <source>
        <dbReference type="ARBA" id="ARBA00022701"/>
    </source>
</evidence>
<accession>A0A3B1IVT7</accession>
<dbReference type="InterPro" id="IPR046349">
    <property type="entry name" value="C1-like_sf"/>
</dbReference>
<dbReference type="CDD" id="cd20886">
    <property type="entry name" value="C1_RASSF5"/>
    <property type="match status" value="1"/>
</dbReference>
<dbReference type="Bgee" id="ENSAMXG00000032487">
    <property type="expression patterns" value="Expressed in mesonephros and 14 other cell types or tissues"/>
</dbReference>
<proteinExistence type="predicted"/>
<evidence type="ECO:0000256" key="7">
    <source>
        <dbReference type="SAM" id="SignalP"/>
    </source>
</evidence>
<reference evidence="11" key="1">
    <citation type="submission" date="2013-03" db="EMBL/GenBank/DDBJ databases">
        <authorList>
            <person name="Jeffery W."/>
            <person name="Warren W."/>
            <person name="Wilson R.K."/>
        </authorList>
    </citation>
    <scope>NUCLEOTIDE SEQUENCE</scope>
    <source>
        <strain evidence="11">female</strain>
    </source>
</reference>
<dbReference type="SUPFAM" id="SSF54236">
    <property type="entry name" value="Ubiquitin-like"/>
    <property type="match status" value="1"/>
</dbReference>
<keyword evidence="3" id="KW-0479">Metal-binding</keyword>
<dbReference type="InParanoid" id="A0A3B1IVT7"/>
<dbReference type="InterPro" id="IPR011524">
    <property type="entry name" value="SARAH_dom"/>
</dbReference>
<dbReference type="PANTHER" id="PTHR22738">
    <property type="entry name" value="RASSF"/>
    <property type="match status" value="1"/>
</dbReference>
<feature type="region of interest" description="Disordered" evidence="6">
    <location>
        <begin position="125"/>
        <end position="196"/>
    </location>
</feature>
<dbReference type="Gene3D" id="3.10.20.90">
    <property type="entry name" value="Phosphatidylinositol 3-kinase Catalytic Subunit, Chain A, domain 1"/>
    <property type="match status" value="1"/>
</dbReference>
<reference evidence="10" key="4">
    <citation type="submission" date="2025-09" db="UniProtKB">
        <authorList>
            <consortium name="Ensembl"/>
        </authorList>
    </citation>
    <scope>IDENTIFICATION</scope>
</reference>
<dbReference type="PROSITE" id="PS50200">
    <property type="entry name" value="RA"/>
    <property type="match status" value="1"/>
</dbReference>
<protein>
    <submittedName>
        <fullName evidence="10">Ras association domain family member 3</fullName>
    </submittedName>
</protein>
<evidence type="ECO:0000313" key="10">
    <source>
        <dbReference type="Ensembl" id="ENSAMXP00000033826.1"/>
    </source>
</evidence>
<name>A0A3B1IVT7_ASTMX</name>
<evidence type="ECO:0000259" key="8">
    <source>
        <dbReference type="PROSITE" id="PS50081"/>
    </source>
</evidence>
<reference evidence="11" key="2">
    <citation type="journal article" date="2014" name="Nat. Commun.">
        <title>The cavefish genome reveals candidate genes for eye loss.</title>
        <authorList>
            <person name="McGaugh S.E."/>
            <person name="Gross J.B."/>
            <person name="Aken B."/>
            <person name="Blin M."/>
            <person name="Borowsky R."/>
            <person name="Chalopin D."/>
            <person name="Hinaux H."/>
            <person name="Jeffery W.R."/>
            <person name="Keene A."/>
            <person name="Ma L."/>
            <person name="Minx P."/>
            <person name="Murphy D."/>
            <person name="O'Quin K.E."/>
            <person name="Retaux S."/>
            <person name="Rohner N."/>
            <person name="Searle S.M."/>
            <person name="Stahl B.A."/>
            <person name="Tabin C."/>
            <person name="Volff J.N."/>
            <person name="Yoshizawa M."/>
            <person name="Warren W.C."/>
        </authorList>
    </citation>
    <scope>NUCLEOTIDE SEQUENCE [LARGE SCALE GENOMIC DNA]</scope>
    <source>
        <strain evidence="11">female</strain>
    </source>
</reference>
<keyword evidence="5" id="KW-0963">Cytoplasm</keyword>
<sequence length="457" mass="51190">MHHQFVNIIVCKISLSELVSLSLSLSLSLSHTPLQAATQPLSVHLPYLLTVTNQPANQTRARHAGCLTHFIHHTLCMPTAQLHSTRLPVSMPVSRKFSPPRQTHQVTPPLSLLFLNKYPNSLVRDGSGPGWGSPAPKPGLRAKVKGQRKAHSPRPQDSAEGEKEAAPRARKKSYKPPDVRTIFEARTKDPRVKEEKGEGHTFLNCTLLEWCDVCFKHIIQDGLVCAGCKYTCHAHCRDLVTLDCQQNGSPNDSPLSPLNPLSQDHLNNNNKSSNSDVEKERELRTHLSYEEIRQKVELYNSASRDHLKMTLNADGLYTGFIKVQLELRRPITVTGGGGGGQEAFYLPRGCVNTLHISSSNTVRQVIEALLRKFTVADNPAKFALYKRSRREDHVCICKLAEGEHPLLLRLLAGPSTDTLSFVLREQQTGEVMWDAFSIPELHNFLRILDKRSRIRSM</sequence>
<keyword evidence="4" id="KW-0862">Zinc</keyword>
<keyword evidence="2" id="KW-0493">Microtubule</keyword>
<dbReference type="PANTHER" id="PTHR22738:SF8">
    <property type="entry name" value="RAS ASSOCIATION DOMAIN-CONTAINING PROTEIN 3"/>
    <property type="match status" value="1"/>
</dbReference>
<keyword evidence="11" id="KW-1185">Reference proteome</keyword>
<dbReference type="SUPFAM" id="SSF57889">
    <property type="entry name" value="Cysteine-rich domain"/>
    <property type="match status" value="1"/>
</dbReference>
<dbReference type="InterPro" id="IPR033614">
    <property type="entry name" value="RASSF1-6"/>
</dbReference>